<keyword evidence="2 4" id="KW-0560">Oxidoreductase</keyword>
<dbReference type="AlphaFoldDB" id="A0A1A9RBG5"/>
<dbReference type="PROSITE" id="PS51353">
    <property type="entry name" value="ARSC"/>
    <property type="match status" value="1"/>
</dbReference>
<proteinExistence type="inferred from homology"/>
<dbReference type="InterPro" id="IPR006660">
    <property type="entry name" value="Arsenate_reductase-like"/>
</dbReference>
<protein>
    <recommendedName>
        <fullName evidence="4">Arsenate reductase</fullName>
        <ecNumber evidence="4">1.20.4.1</ecNumber>
    </recommendedName>
</protein>
<evidence type="ECO:0000313" key="5">
    <source>
        <dbReference type="EMBL" id="OAM15629.1"/>
    </source>
</evidence>
<dbReference type="SUPFAM" id="SSF52833">
    <property type="entry name" value="Thioredoxin-like"/>
    <property type="match status" value="1"/>
</dbReference>
<dbReference type="InterPro" id="IPR036249">
    <property type="entry name" value="Thioredoxin-like_sf"/>
</dbReference>
<comment type="similarity">
    <text evidence="1 3 4">Belongs to the ArsC family.</text>
</comment>
<dbReference type="PANTHER" id="PTHR30041">
    <property type="entry name" value="ARSENATE REDUCTASE"/>
    <property type="match status" value="1"/>
</dbReference>
<comment type="catalytic activity">
    <reaction evidence="4">
        <text>[glutaredoxin]-dithiol + arsenate + glutathione + H(+) = glutathionyl-S-S-[glutaredoxin] + arsenite + H2O</text>
        <dbReference type="Rhea" id="RHEA:22016"/>
        <dbReference type="Rhea" id="RHEA-COMP:10729"/>
        <dbReference type="Rhea" id="RHEA-COMP:17668"/>
        <dbReference type="ChEBI" id="CHEBI:15377"/>
        <dbReference type="ChEBI" id="CHEBI:15378"/>
        <dbReference type="ChEBI" id="CHEBI:29242"/>
        <dbReference type="ChEBI" id="CHEBI:29950"/>
        <dbReference type="ChEBI" id="CHEBI:48597"/>
        <dbReference type="ChEBI" id="CHEBI:57925"/>
        <dbReference type="ChEBI" id="CHEBI:146199"/>
        <dbReference type="EC" id="1.20.4.1"/>
    </reaction>
</comment>
<name>A0A1A9RBG5_EIKCO</name>
<accession>A0A1A9RBG5</accession>
<organism evidence="5 6">
    <name type="scientific">Eikenella corrodens</name>
    <dbReference type="NCBI Taxonomy" id="539"/>
    <lineage>
        <taxon>Bacteria</taxon>
        <taxon>Pseudomonadati</taxon>
        <taxon>Pseudomonadota</taxon>
        <taxon>Betaproteobacteria</taxon>
        <taxon>Neisseriales</taxon>
        <taxon>Neisseriaceae</taxon>
        <taxon>Eikenella</taxon>
    </lineage>
</organism>
<dbReference type="Gene3D" id="3.40.30.10">
    <property type="entry name" value="Glutaredoxin"/>
    <property type="match status" value="1"/>
</dbReference>
<dbReference type="EMBL" id="LXSF01000012">
    <property type="protein sequence ID" value="OAM15629.1"/>
    <property type="molecule type" value="Genomic_DNA"/>
</dbReference>
<evidence type="ECO:0000256" key="3">
    <source>
        <dbReference type="PROSITE-ProRule" id="PRU01282"/>
    </source>
</evidence>
<reference evidence="6" key="1">
    <citation type="submission" date="2016-05" db="EMBL/GenBank/DDBJ databases">
        <title>Draft genome of Corynebacterium afermentans subsp. afermentans LCDC 88199T.</title>
        <authorList>
            <person name="Bernier A.-M."/>
            <person name="Bernard K."/>
        </authorList>
    </citation>
    <scope>NUCLEOTIDE SEQUENCE [LARGE SCALE GENOMIC DNA]</scope>
    <source>
        <strain evidence="6">NML01-0328</strain>
    </source>
</reference>
<comment type="caution">
    <text evidence="5">The sequence shown here is derived from an EMBL/GenBank/DDBJ whole genome shotgun (WGS) entry which is preliminary data.</text>
</comment>
<dbReference type="PANTHER" id="PTHR30041:SF4">
    <property type="entry name" value="ARSENATE REDUCTASE"/>
    <property type="match status" value="1"/>
</dbReference>
<sequence length="120" mass="13428">MSETVLLYHNPNCSKSRAALEWLQQQPGVAVQTLDYRANPPSEADLRSLLQQLGSPDVRNIMRTGDAAYAELGLDKLELSQDELIAALHQHPVLLQRPIAVYRQRATIGRPLENIIALFD</sequence>
<dbReference type="CDD" id="cd03034">
    <property type="entry name" value="ArsC_ArsC"/>
    <property type="match status" value="1"/>
</dbReference>
<dbReference type="NCBIfam" id="TIGR00014">
    <property type="entry name" value="arsC"/>
    <property type="match status" value="1"/>
</dbReference>
<dbReference type="InterPro" id="IPR006659">
    <property type="entry name" value="Arsenate_reductase"/>
</dbReference>
<dbReference type="RefSeq" id="WP_064085042.1">
    <property type="nucleotide sequence ID" value="NZ_LXSF01000012.1"/>
</dbReference>
<evidence type="ECO:0000256" key="4">
    <source>
        <dbReference type="RuleBase" id="RU362029"/>
    </source>
</evidence>
<dbReference type="Pfam" id="PF03960">
    <property type="entry name" value="ArsC"/>
    <property type="match status" value="1"/>
</dbReference>
<evidence type="ECO:0000256" key="1">
    <source>
        <dbReference type="ARBA" id="ARBA00007198"/>
    </source>
</evidence>
<evidence type="ECO:0000313" key="6">
    <source>
        <dbReference type="Proteomes" id="UP000078003"/>
    </source>
</evidence>
<dbReference type="Proteomes" id="UP000078003">
    <property type="component" value="Unassembled WGS sequence"/>
</dbReference>
<gene>
    <name evidence="5" type="ORF">A7P85_10745</name>
</gene>
<dbReference type="EC" id="1.20.4.1" evidence="4"/>
<dbReference type="GO" id="GO:0008794">
    <property type="term" value="F:arsenate reductase (glutaredoxin) activity"/>
    <property type="evidence" value="ECO:0007669"/>
    <property type="project" value="UniProtKB-UniRule"/>
</dbReference>
<evidence type="ECO:0000256" key="2">
    <source>
        <dbReference type="ARBA" id="ARBA00023002"/>
    </source>
</evidence>